<gene>
    <name evidence="1" type="ORF">ACFPIH_35880</name>
</gene>
<accession>A0ABV9AZI1</accession>
<dbReference type="EMBL" id="JBHSFK010000029">
    <property type="protein sequence ID" value="MFC4504827.1"/>
    <property type="molecule type" value="Genomic_DNA"/>
</dbReference>
<evidence type="ECO:0000313" key="2">
    <source>
        <dbReference type="Proteomes" id="UP001595839"/>
    </source>
</evidence>
<organism evidence="1 2">
    <name type="scientific">Streptomyces vulcanius</name>
    <dbReference type="NCBI Taxonomy" id="1441876"/>
    <lineage>
        <taxon>Bacteria</taxon>
        <taxon>Bacillati</taxon>
        <taxon>Actinomycetota</taxon>
        <taxon>Actinomycetes</taxon>
        <taxon>Kitasatosporales</taxon>
        <taxon>Streptomycetaceae</taxon>
        <taxon>Streptomyces</taxon>
    </lineage>
</organism>
<reference evidence="2" key="1">
    <citation type="journal article" date="2019" name="Int. J. Syst. Evol. Microbiol.">
        <title>The Global Catalogue of Microorganisms (GCM) 10K type strain sequencing project: providing services to taxonomists for standard genome sequencing and annotation.</title>
        <authorList>
            <consortium name="The Broad Institute Genomics Platform"/>
            <consortium name="The Broad Institute Genome Sequencing Center for Infectious Disease"/>
            <person name="Wu L."/>
            <person name="Ma J."/>
        </authorList>
    </citation>
    <scope>NUCLEOTIDE SEQUENCE [LARGE SCALE GENOMIC DNA]</scope>
    <source>
        <strain evidence="2">CGMCC 4.7177</strain>
    </source>
</reference>
<sequence length="48" mass="5077">MTATAALLADIERTEHILDGHEPDPATAPAEPCAVTTDDEATAFFFVC</sequence>
<dbReference type="Proteomes" id="UP001595839">
    <property type="component" value="Unassembled WGS sequence"/>
</dbReference>
<dbReference type="RefSeq" id="WP_381181171.1">
    <property type="nucleotide sequence ID" value="NZ_JBHSFK010000029.1"/>
</dbReference>
<proteinExistence type="predicted"/>
<evidence type="ECO:0000313" key="1">
    <source>
        <dbReference type="EMBL" id="MFC4504827.1"/>
    </source>
</evidence>
<keyword evidence="2" id="KW-1185">Reference proteome</keyword>
<protein>
    <submittedName>
        <fullName evidence="1">Uncharacterized protein</fullName>
    </submittedName>
</protein>
<name>A0ABV9AZI1_9ACTN</name>
<comment type="caution">
    <text evidence="1">The sequence shown here is derived from an EMBL/GenBank/DDBJ whole genome shotgun (WGS) entry which is preliminary data.</text>
</comment>